<gene>
    <name evidence="12" type="ORF">HLB44_32875</name>
</gene>
<evidence type="ECO:0000256" key="3">
    <source>
        <dbReference type="ARBA" id="ARBA00011890"/>
    </source>
</evidence>
<proteinExistence type="inferred from homology"/>
<evidence type="ECO:0000256" key="6">
    <source>
        <dbReference type="ARBA" id="ARBA00022603"/>
    </source>
</evidence>
<evidence type="ECO:0000256" key="1">
    <source>
        <dbReference type="ARBA" id="ARBA00004496"/>
    </source>
</evidence>
<evidence type="ECO:0000313" key="12">
    <source>
        <dbReference type="EMBL" id="NRF71790.1"/>
    </source>
</evidence>
<dbReference type="EMBL" id="JABRWJ010000014">
    <property type="protein sequence ID" value="NRF71790.1"/>
    <property type="molecule type" value="Genomic_DNA"/>
</dbReference>
<evidence type="ECO:0000256" key="7">
    <source>
        <dbReference type="ARBA" id="ARBA00022679"/>
    </source>
</evidence>
<evidence type="ECO:0000256" key="8">
    <source>
        <dbReference type="ARBA" id="ARBA00022691"/>
    </source>
</evidence>
<dbReference type="SUPFAM" id="SSF53335">
    <property type="entry name" value="S-adenosyl-L-methionine-dependent methyltransferases"/>
    <property type="match status" value="1"/>
</dbReference>
<keyword evidence="7" id="KW-0808">Transferase</keyword>
<dbReference type="PANTHER" id="PTHR11579:SF0">
    <property type="entry name" value="PROTEIN-L-ISOASPARTATE(D-ASPARTATE) O-METHYLTRANSFERASE"/>
    <property type="match status" value="1"/>
</dbReference>
<dbReference type="Proteomes" id="UP000737171">
    <property type="component" value="Unassembled WGS sequence"/>
</dbReference>
<dbReference type="CDD" id="cd02440">
    <property type="entry name" value="AdoMet_MTases"/>
    <property type="match status" value="1"/>
</dbReference>
<dbReference type="PANTHER" id="PTHR11579">
    <property type="entry name" value="PROTEIN-L-ISOASPARTATE O-METHYLTRANSFERASE"/>
    <property type="match status" value="1"/>
</dbReference>
<accession>A0ABX2ESR7</accession>
<keyword evidence="8" id="KW-0949">S-adenosyl-L-methionine</keyword>
<reference evidence="12 13" key="1">
    <citation type="submission" date="2020-05" db="EMBL/GenBank/DDBJ databases">
        <title>Aquincola sp. isolate from soil.</title>
        <authorList>
            <person name="Han J."/>
            <person name="Kim D.-U."/>
        </authorList>
    </citation>
    <scope>NUCLEOTIDE SEQUENCE [LARGE SCALE GENOMIC DNA]</scope>
    <source>
        <strain evidence="12 13">S2</strain>
    </source>
</reference>
<organism evidence="12 13">
    <name type="scientific">Pseudaquabacterium terrae</name>
    <dbReference type="NCBI Taxonomy" id="2732868"/>
    <lineage>
        <taxon>Bacteria</taxon>
        <taxon>Pseudomonadati</taxon>
        <taxon>Pseudomonadota</taxon>
        <taxon>Betaproteobacteria</taxon>
        <taxon>Burkholderiales</taxon>
        <taxon>Sphaerotilaceae</taxon>
        <taxon>Pseudaquabacterium</taxon>
    </lineage>
</organism>
<keyword evidence="6" id="KW-0489">Methyltransferase</keyword>
<dbReference type="Gene3D" id="3.40.50.150">
    <property type="entry name" value="Vaccinia Virus protein VP39"/>
    <property type="match status" value="1"/>
</dbReference>
<comment type="caution">
    <text evidence="12">The sequence shown here is derived from an EMBL/GenBank/DDBJ whole genome shotgun (WGS) entry which is preliminary data.</text>
</comment>
<dbReference type="InterPro" id="IPR000682">
    <property type="entry name" value="PCMT"/>
</dbReference>
<dbReference type="EC" id="2.1.1.77" evidence="3"/>
<evidence type="ECO:0000256" key="9">
    <source>
        <dbReference type="ARBA" id="ARBA00030757"/>
    </source>
</evidence>
<keyword evidence="13" id="KW-1185">Reference proteome</keyword>
<evidence type="ECO:0000256" key="5">
    <source>
        <dbReference type="ARBA" id="ARBA00022490"/>
    </source>
</evidence>
<dbReference type="RefSeq" id="WP_173133724.1">
    <property type="nucleotide sequence ID" value="NZ_JABRWJ010000014.1"/>
</dbReference>
<evidence type="ECO:0000313" key="13">
    <source>
        <dbReference type="Proteomes" id="UP000737171"/>
    </source>
</evidence>
<name>A0ABX2ESR7_9BURK</name>
<evidence type="ECO:0000256" key="11">
    <source>
        <dbReference type="ARBA" id="ARBA00031350"/>
    </source>
</evidence>
<sequence>MNDTVEAHRAFYAQFIVRSAGSADPRLIDAFNAVPREGFVGPGPWPVFIGGGQYLPTISDDPRLLYQDILIGLATERGINNGQPSLHARCLAAAAPAAGDSVVHVGAGTGYYTAVLAQLVGSAGRVQAYEIEPDLAQRAAQNLRGHANVSVRAASATEGALPPADVIYVCAGATHPPAAWLDALKPGGRLVLPLTPNEGFGVMLQITRLDARRFAATALMRVSFIPCIGARDDATSASLAAALERQSLKAVRSLRRGDPPDSSAWCVGQGWWISSEAP</sequence>
<dbReference type="InterPro" id="IPR029063">
    <property type="entry name" value="SAM-dependent_MTases_sf"/>
</dbReference>
<evidence type="ECO:0000256" key="10">
    <source>
        <dbReference type="ARBA" id="ARBA00031323"/>
    </source>
</evidence>
<protein>
    <recommendedName>
        <fullName evidence="4">Protein-L-isoaspartate O-methyltransferase</fullName>
        <ecNumber evidence="3">2.1.1.77</ecNumber>
    </recommendedName>
    <alternativeName>
        <fullName evidence="11">L-isoaspartyl protein carboxyl methyltransferase</fullName>
    </alternativeName>
    <alternativeName>
        <fullName evidence="9">Protein L-isoaspartyl methyltransferase</fullName>
    </alternativeName>
    <alternativeName>
        <fullName evidence="10">Protein-beta-aspartate methyltransferase</fullName>
    </alternativeName>
</protein>
<comment type="subcellular location">
    <subcellularLocation>
        <location evidence="1">Cytoplasm</location>
    </subcellularLocation>
</comment>
<dbReference type="Pfam" id="PF01135">
    <property type="entry name" value="PCMT"/>
    <property type="match status" value="1"/>
</dbReference>
<keyword evidence="5" id="KW-0963">Cytoplasm</keyword>
<evidence type="ECO:0000256" key="2">
    <source>
        <dbReference type="ARBA" id="ARBA00005369"/>
    </source>
</evidence>
<comment type="similarity">
    <text evidence="2">Belongs to the methyltransferase superfamily. L-isoaspartyl/D-aspartyl protein methyltransferase family.</text>
</comment>
<evidence type="ECO:0000256" key="4">
    <source>
        <dbReference type="ARBA" id="ARBA00013346"/>
    </source>
</evidence>